<dbReference type="KEGG" id="more:E1B28_003753"/>
<dbReference type="OrthoDB" id="2953266at2759"/>
<dbReference type="GeneID" id="66072829"/>
<dbReference type="AlphaFoldDB" id="A0A9P7UX76"/>
<comment type="caution">
    <text evidence="1">The sequence shown here is derived from an EMBL/GenBank/DDBJ whole genome shotgun (WGS) entry which is preliminary data.</text>
</comment>
<gene>
    <name evidence="1" type="ORF">E1B28_003753</name>
</gene>
<dbReference type="RefSeq" id="XP_043012777.1">
    <property type="nucleotide sequence ID" value="XM_043148185.1"/>
</dbReference>
<accession>A0A9P7UX76</accession>
<reference evidence="1" key="1">
    <citation type="journal article" date="2021" name="Genome Biol. Evol.">
        <title>The assembled and annotated genome of the fairy-ring fungus Marasmius oreades.</title>
        <authorList>
            <person name="Hiltunen M."/>
            <person name="Ament-Velasquez S.L."/>
            <person name="Johannesson H."/>
        </authorList>
    </citation>
    <scope>NUCLEOTIDE SEQUENCE</scope>
    <source>
        <strain evidence="1">03SP1</strain>
    </source>
</reference>
<organism evidence="1 2">
    <name type="scientific">Marasmius oreades</name>
    <name type="common">fairy-ring Marasmius</name>
    <dbReference type="NCBI Taxonomy" id="181124"/>
    <lineage>
        <taxon>Eukaryota</taxon>
        <taxon>Fungi</taxon>
        <taxon>Dikarya</taxon>
        <taxon>Basidiomycota</taxon>
        <taxon>Agaricomycotina</taxon>
        <taxon>Agaricomycetes</taxon>
        <taxon>Agaricomycetidae</taxon>
        <taxon>Agaricales</taxon>
        <taxon>Marasmiineae</taxon>
        <taxon>Marasmiaceae</taxon>
        <taxon>Marasmius</taxon>
    </lineage>
</organism>
<dbReference type="Proteomes" id="UP001049176">
    <property type="component" value="Chromosome 2"/>
</dbReference>
<evidence type="ECO:0000313" key="2">
    <source>
        <dbReference type="Proteomes" id="UP001049176"/>
    </source>
</evidence>
<keyword evidence="2" id="KW-1185">Reference proteome</keyword>
<protein>
    <submittedName>
        <fullName evidence="1">Uncharacterized protein</fullName>
    </submittedName>
</protein>
<proteinExistence type="predicted"/>
<sequence>MSSKIDLLEEDVFWRYLSGVKPADRKFDEHIIETLALQCDYDQYYLPDSVPWVNSVYSTLTESPIAVAPWISEPCFDDTVHMPDGTTRFTLVNVCKGSYFELGTDWWSAKYAWLSQASAVFHKLGVSLDEDLGDYRFIVTDLKLDGQINRDEVFWQRRHRHGPIYLYIPPFRRRSRVFWSSDENGKTRISNRTCRYLGLPAGRCVTNGARSWWHSWPTQVYKDIRKWQVSRGFDPTTTDFARYLKHPIFDVIQSGTSRFEELNKDSEYLSLDLLFYDTQDTTKERNPPETKQSAASKSNSIWSLLTAPFSCEAFEGSDIPAVLM</sequence>
<evidence type="ECO:0000313" key="1">
    <source>
        <dbReference type="EMBL" id="KAG7096307.1"/>
    </source>
</evidence>
<name>A0A9P7UX76_9AGAR</name>
<dbReference type="EMBL" id="CM032182">
    <property type="protein sequence ID" value="KAG7096307.1"/>
    <property type="molecule type" value="Genomic_DNA"/>
</dbReference>